<evidence type="ECO:0008006" key="5">
    <source>
        <dbReference type="Google" id="ProtNLM"/>
    </source>
</evidence>
<protein>
    <recommendedName>
        <fullName evidence="5">Sporulation lipoprotein YhcN/YlaJ (Spore_YhcN_YlaJ)</fullName>
    </recommendedName>
</protein>
<feature type="signal peptide" evidence="2">
    <location>
        <begin position="1"/>
        <end position="24"/>
    </location>
</feature>
<dbReference type="PROSITE" id="PS51257">
    <property type="entry name" value="PROKAR_LIPOPROTEIN"/>
    <property type="match status" value="1"/>
</dbReference>
<dbReference type="OrthoDB" id="2820739at2"/>
<feature type="region of interest" description="Disordered" evidence="1">
    <location>
        <begin position="145"/>
        <end position="164"/>
    </location>
</feature>
<evidence type="ECO:0000256" key="2">
    <source>
        <dbReference type="SAM" id="SignalP"/>
    </source>
</evidence>
<keyword evidence="2" id="KW-0732">Signal</keyword>
<sequence>MKKLRKKALTIIAVGIIMIFSACTNEQEEGAADRDNDANGNDVADNTNHHLEDPSLIPSETGDKRLTTSEDGDTNEGIGQNIYSSIGSSGVHEGGISSYFESILEGQGITGVKVFVIDDSVVLARNKEETTSHEYDNMQRELLSGTEGMSGRGEPEGVEDNQNESYDNLDQAHQEIDRMFNGNVKILTVTNPDAVDTIEQIKDNIMDSSYETASENLLKLLNMAD</sequence>
<dbReference type="AlphaFoldDB" id="A0A1I0WAS4"/>
<gene>
    <name evidence="3" type="ORF">SAMN04488072_102329</name>
</gene>
<feature type="chain" id="PRO_5039399510" description="Sporulation lipoprotein YhcN/YlaJ (Spore_YhcN_YlaJ)" evidence="2">
    <location>
        <begin position="25"/>
        <end position="225"/>
    </location>
</feature>
<name>A0A1I0WAS4_9BACI</name>
<dbReference type="EMBL" id="FOJW01000002">
    <property type="protein sequence ID" value="SFA85378.1"/>
    <property type="molecule type" value="Genomic_DNA"/>
</dbReference>
<feature type="region of interest" description="Disordered" evidence="1">
    <location>
        <begin position="30"/>
        <end position="81"/>
    </location>
</feature>
<reference evidence="3 4" key="1">
    <citation type="submission" date="2016-10" db="EMBL/GenBank/DDBJ databases">
        <authorList>
            <person name="de Groot N.N."/>
        </authorList>
    </citation>
    <scope>NUCLEOTIDE SEQUENCE [LARGE SCALE GENOMIC DNA]</scope>
    <source>
        <strain evidence="3 4">CGMCC 1.3702</strain>
    </source>
</reference>
<organism evidence="3 4">
    <name type="scientific">Lentibacillus halodurans</name>
    <dbReference type="NCBI Taxonomy" id="237679"/>
    <lineage>
        <taxon>Bacteria</taxon>
        <taxon>Bacillati</taxon>
        <taxon>Bacillota</taxon>
        <taxon>Bacilli</taxon>
        <taxon>Bacillales</taxon>
        <taxon>Bacillaceae</taxon>
        <taxon>Lentibacillus</taxon>
    </lineage>
</organism>
<keyword evidence="4" id="KW-1185">Reference proteome</keyword>
<dbReference type="Proteomes" id="UP000198642">
    <property type="component" value="Unassembled WGS sequence"/>
</dbReference>
<evidence type="ECO:0000313" key="3">
    <source>
        <dbReference type="EMBL" id="SFA85378.1"/>
    </source>
</evidence>
<proteinExistence type="predicted"/>
<dbReference type="RefSeq" id="WP_090234111.1">
    <property type="nucleotide sequence ID" value="NZ_FOJW01000002.1"/>
</dbReference>
<evidence type="ECO:0000313" key="4">
    <source>
        <dbReference type="Proteomes" id="UP000198642"/>
    </source>
</evidence>
<accession>A0A1I0WAS4</accession>
<evidence type="ECO:0000256" key="1">
    <source>
        <dbReference type="SAM" id="MobiDB-lite"/>
    </source>
</evidence>